<dbReference type="NCBIfam" id="TIGR00756">
    <property type="entry name" value="PPR"/>
    <property type="match status" value="3"/>
</dbReference>
<evidence type="ECO:0008006" key="6">
    <source>
        <dbReference type="Google" id="ProtNLM"/>
    </source>
</evidence>
<evidence type="ECO:0000256" key="3">
    <source>
        <dbReference type="PROSITE-ProRule" id="PRU00708"/>
    </source>
</evidence>
<dbReference type="PANTHER" id="PTHR24015">
    <property type="entry name" value="OS07G0578800 PROTEIN-RELATED"/>
    <property type="match status" value="1"/>
</dbReference>
<dbReference type="Gene3D" id="1.25.40.10">
    <property type="entry name" value="Tetratricopeptide repeat domain"/>
    <property type="match status" value="2"/>
</dbReference>
<dbReference type="GO" id="GO:0003723">
    <property type="term" value="F:RNA binding"/>
    <property type="evidence" value="ECO:0007669"/>
    <property type="project" value="InterPro"/>
</dbReference>
<reference evidence="4 5" key="1">
    <citation type="journal article" date="2020" name="IScience">
        <title>Genome Sequencing of the Endangered Kingdonia uniflora (Circaeasteraceae, Ranunculales) Reveals Potential Mechanisms of Evolutionary Specialization.</title>
        <authorList>
            <person name="Sun Y."/>
            <person name="Deng T."/>
            <person name="Zhang A."/>
            <person name="Moore M.J."/>
            <person name="Landis J.B."/>
            <person name="Lin N."/>
            <person name="Zhang H."/>
            <person name="Zhang X."/>
            <person name="Huang J."/>
            <person name="Zhang X."/>
            <person name="Sun H."/>
            <person name="Wang H."/>
        </authorList>
    </citation>
    <scope>NUCLEOTIDE SEQUENCE [LARGE SCALE GENOMIC DNA]</scope>
    <source>
        <strain evidence="4">TB1705</strain>
        <tissue evidence="4">Leaf</tissue>
    </source>
</reference>
<organism evidence="4 5">
    <name type="scientific">Kingdonia uniflora</name>
    <dbReference type="NCBI Taxonomy" id="39325"/>
    <lineage>
        <taxon>Eukaryota</taxon>
        <taxon>Viridiplantae</taxon>
        <taxon>Streptophyta</taxon>
        <taxon>Embryophyta</taxon>
        <taxon>Tracheophyta</taxon>
        <taxon>Spermatophyta</taxon>
        <taxon>Magnoliopsida</taxon>
        <taxon>Ranunculales</taxon>
        <taxon>Circaeasteraceae</taxon>
        <taxon>Kingdonia</taxon>
    </lineage>
</organism>
<accession>A0A7J7MV95</accession>
<dbReference type="FunFam" id="1.25.40.10:FF:000031">
    <property type="entry name" value="Pentatricopeptide repeat-containing protein mitochondrial"/>
    <property type="match status" value="1"/>
</dbReference>
<sequence length="432" mass="48934">MICSTMNHGRKLFEEIPQRDAFVWNATMGPCEEALFLYRDMYFSGLLPDNYMFPSAVRSCAVLSALREGKEEHCNVIKNELGPGLSRFWEIDSGYGVKVGLNSNIPLVNTLIALYGKCKDVKRARSLFDQMDTRDLVSWNAMIAAYEQSGFSKKAIRLFREMQDKKIEYNYITMVSVISACTSLGAVSMGEWVHELIIRKGLQANVSVTNALIDMYVECGNIDLTKDIFQKLPKKSVVSWTTVIGACGNHGHGKVDLELFFNMVEEGVRPNVFAFTAVLTACRHSGLLEEGKKHFESMTRDYSILPGIEHCSCLVDLLGRVGLPVLAYEFIKRMPFKPDDCVWGALLGACRVHGNLEFAELVAEHLFLLDPQNTTYYILMWNMYADAGRWEDIERLKKLMNEKELKKIPGHSLVEIDKRFHQLLSSPKPCPL</sequence>
<protein>
    <recommendedName>
        <fullName evidence="6">Pentatricopeptide repeat-containing protein</fullName>
    </recommendedName>
</protein>
<proteinExistence type="inferred from homology"/>
<dbReference type="Proteomes" id="UP000541444">
    <property type="component" value="Unassembled WGS sequence"/>
</dbReference>
<dbReference type="InterPro" id="IPR011990">
    <property type="entry name" value="TPR-like_helical_dom_sf"/>
</dbReference>
<evidence type="ECO:0000256" key="2">
    <source>
        <dbReference type="ARBA" id="ARBA00061659"/>
    </source>
</evidence>
<dbReference type="Pfam" id="PF01535">
    <property type="entry name" value="PPR"/>
    <property type="match status" value="2"/>
</dbReference>
<dbReference type="InterPro" id="IPR046848">
    <property type="entry name" value="E_motif"/>
</dbReference>
<dbReference type="AlphaFoldDB" id="A0A7J7MV95"/>
<evidence type="ECO:0000313" key="5">
    <source>
        <dbReference type="Proteomes" id="UP000541444"/>
    </source>
</evidence>
<dbReference type="PROSITE" id="PS51375">
    <property type="entry name" value="PPR"/>
    <property type="match status" value="2"/>
</dbReference>
<dbReference type="PANTHER" id="PTHR24015:SF517">
    <property type="entry name" value="OS11G0256100 PROTEIN"/>
    <property type="match status" value="1"/>
</dbReference>
<dbReference type="Pfam" id="PF20431">
    <property type="entry name" value="E_motif"/>
    <property type="match status" value="1"/>
</dbReference>
<name>A0A7J7MV95_9MAGN</name>
<dbReference type="FunFam" id="1.25.40.10:FF:000280">
    <property type="entry name" value="Pentatricopeptide repeat-containing protein"/>
    <property type="match status" value="1"/>
</dbReference>
<dbReference type="InterPro" id="IPR002885">
    <property type="entry name" value="PPR_rpt"/>
</dbReference>
<comment type="similarity">
    <text evidence="2">Belongs to the PPR family. PCMP-E subfamily.</text>
</comment>
<keyword evidence="5" id="KW-1185">Reference proteome</keyword>
<dbReference type="GO" id="GO:0009451">
    <property type="term" value="P:RNA modification"/>
    <property type="evidence" value="ECO:0007669"/>
    <property type="project" value="InterPro"/>
</dbReference>
<evidence type="ECO:0000313" key="4">
    <source>
        <dbReference type="EMBL" id="KAF6158786.1"/>
    </source>
</evidence>
<dbReference type="InterPro" id="IPR046960">
    <property type="entry name" value="PPR_At4g14850-like_plant"/>
</dbReference>
<dbReference type="FunFam" id="1.25.40.10:FF:000396">
    <property type="entry name" value="Pentatricopeptide repeat-containing protein At2g36730"/>
    <property type="match status" value="1"/>
</dbReference>
<dbReference type="Pfam" id="PF13041">
    <property type="entry name" value="PPR_2"/>
    <property type="match status" value="2"/>
</dbReference>
<comment type="caution">
    <text evidence="4">The sequence shown here is derived from an EMBL/GenBank/DDBJ whole genome shotgun (WGS) entry which is preliminary data.</text>
</comment>
<keyword evidence="1" id="KW-0677">Repeat</keyword>
<dbReference type="OrthoDB" id="185373at2759"/>
<dbReference type="EMBL" id="JACGCM010001219">
    <property type="protein sequence ID" value="KAF6158786.1"/>
    <property type="molecule type" value="Genomic_DNA"/>
</dbReference>
<feature type="repeat" description="PPR" evidence="3">
    <location>
        <begin position="236"/>
        <end position="270"/>
    </location>
</feature>
<evidence type="ECO:0000256" key="1">
    <source>
        <dbReference type="ARBA" id="ARBA00022737"/>
    </source>
</evidence>
<gene>
    <name evidence="4" type="ORF">GIB67_040300</name>
</gene>
<feature type="repeat" description="PPR" evidence="3">
    <location>
        <begin position="135"/>
        <end position="169"/>
    </location>
</feature>